<evidence type="ECO:0000256" key="2">
    <source>
        <dbReference type="ARBA" id="ARBA00022737"/>
    </source>
</evidence>
<dbReference type="Gene3D" id="2.10.270.10">
    <property type="entry name" value="Cholin Binding"/>
    <property type="match status" value="2"/>
</dbReference>
<protein>
    <submittedName>
        <fullName evidence="5">Glucan-binding protein GbpA</fullName>
        <ecNumber evidence="5">2.4.1.5</ecNumber>
    </submittedName>
</protein>
<dbReference type="SUPFAM" id="SSF69360">
    <property type="entry name" value="Cell wall binding repeat"/>
    <property type="match status" value="1"/>
</dbReference>
<evidence type="ECO:0000256" key="4">
    <source>
        <dbReference type="SAM" id="SignalP"/>
    </source>
</evidence>
<dbReference type="Pfam" id="PF19258">
    <property type="entry name" value="KxYKxGKxW_sig"/>
    <property type="match status" value="1"/>
</dbReference>
<feature type="compositionally biased region" description="Low complexity" evidence="3">
    <location>
        <begin position="63"/>
        <end position="95"/>
    </location>
</feature>
<feature type="compositionally biased region" description="Polar residues" evidence="3">
    <location>
        <begin position="101"/>
        <end position="139"/>
    </location>
</feature>
<dbReference type="GO" id="GO:0047849">
    <property type="term" value="F:dextransucrase activity"/>
    <property type="evidence" value="ECO:0007669"/>
    <property type="project" value="UniProtKB-EC"/>
</dbReference>
<name>A0A380JEP9_STRDO</name>
<dbReference type="EMBL" id="UHFA01000002">
    <property type="protein sequence ID" value="SUN36521.1"/>
    <property type="molecule type" value="Genomic_DNA"/>
</dbReference>
<keyword evidence="6" id="KW-1185">Reference proteome</keyword>
<dbReference type="InterPro" id="IPR022263">
    <property type="entry name" value="KxYKxGKxW"/>
</dbReference>
<organism evidence="5 6">
    <name type="scientific">Streptococcus downei MFe28</name>
    <dbReference type="NCBI Taxonomy" id="764290"/>
    <lineage>
        <taxon>Bacteria</taxon>
        <taxon>Bacillati</taxon>
        <taxon>Bacillota</taxon>
        <taxon>Bacilli</taxon>
        <taxon>Lactobacillales</taxon>
        <taxon>Streptococcaceae</taxon>
        <taxon>Streptococcus</taxon>
    </lineage>
</organism>
<feature type="region of interest" description="Disordered" evidence="3">
    <location>
        <begin position="57"/>
        <end position="163"/>
    </location>
</feature>
<dbReference type="EC" id="2.4.1.5" evidence="5"/>
<dbReference type="Proteomes" id="UP000254082">
    <property type="component" value="Unassembled WGS sequence"/>
</dbReference>
<keyword evidence="1 4" id="KW-0732">Signal</keyword>
<sequence length="332" mass="36092">MQGKKTYKMHKVKKHWVTIAGTATVLSVALLANNQAKADEQTGSAVVRADSAAVVTRPADAGQTSQVEQTTTATAEQTATANQNQQASANTADQAQEQRQDTANQDKWQAVDQASQPEQVATAVNQAQKASESDANQVVSRDVKDSHAVVSKDDAKASSDQAASQAGFYTTGNNDWYYKNEDGSLAKGLQTINGQTLYFDNNTGKQVKGATATIDGKEYYFDQDTGDMWKDRFRQIDKQDYRGVAPGSKVGVAWLYYQADGSVASGLTTTPDGRTLMFNTYNHEQVKGKLVNTDGSNYRYFDLHTGDMLRNTSIYDGSQKYNIDDNGIAAKA</sequence>
<keyword evidence="2" id="KW-0677">Repeat</keyword>
<dbReference type="OrthoDB" id="2032428at2"/>
<accession>A0A380JEP9</accession>
<dbReference type="NCBIfam" id="TIGR03715">
    <property type="entry name" value="KxYKxGKxW"/>
    <property type="match status" value="1"/>
</dbReference>
<feature type="compositionally biased region" description="Basic and acidic residues" evidence="3">
    <location>
        <begin position="141"/>
        <end position="157"/>
    </location>
</feature>
<dbReference type="AlphaFoldDB" id="A0A380JEP9"/>
<feature type="signal peptide" evidence="4">
    <location>
        <begin position="1"/>
        <end position="38"/>
    </location>
</feature>
<evidence type="ECO:0000256" key="1">
    <source>
        <dbReference type="ARBA" id="ARBA00022729"/>
    </source>
</evidence>
<evidence type="ECO:0000313" key="6">
    <source>
        <dbReference type="Proteomes" id="UP000254082"/>
    </source>
</evidence>
<feature type="chain" id="PRO_5016805470" evidence="4">
    <location>
        <begin position="39"/>
        <end position="332"/>
    </location>
</feature>
<keyword evidence="5" id="KW-0808">Transferase</keyword>
<gene>
    <name evidence="5" type="primary">gbpA_2</name>
    <name evidence="5" type="ORF">NCTC11391_01520</name>
</gene>
<evidence type="ECO:0000313" key="5">
    <source>
        <dbReference type="EMBL" id="SUN36521.1"/>
    </source>
</evidence>
<dbReference type="InterPro" id="IPR018337">
    <property type="entry name" value="Cell_wall/Cho-bd_repeat"/>
</dbReference>
<evidence type="ECO:0000256" key="3">
    <source>
        <dbReference type="SAM" id="MobiDB-lite"/>
    </source>
</evidence>
<dbReference type="RefSeq" id="WP_002998408.1">
    <property type="nucleotide sequence ID" value="NZ_UHFA01000002.1"/>
</dbReference>
<proteinExistence type="predicted"/>
<reference evidence="5 6" key="1">
    <citation type="submission" date="2018-06" db="EMBL/GenBank/DDBJ databases">
        <authorList>
            <consortium name="Pathogen Informatics"/>
            <person name="Doyle S."/>
        </authorList>
    </citation>
    <scope>NUCLEOTIDE SEQUENCE [LARGE SCALE GENOMIC DNA]</scope>
    <source>
        <strain evidence="6">NCTC 11391</strain>
    </source>
</reference>
<dbReference type="Pfam" id="PF19127">
    <property type="entry name" value="Choline_bind_3"/>
    <property type="match status" value="1"/>
</dbReference>
<keyword evidence="5" id="KW-0328">Glycosyltransferase</keyword>